<proteinExistence type="inferred from homology"/>
<evidence type="ECO:0000259" key="6">
    <source>
        <dbReference type="Pfam" id="PF00496"/>
    </source>
</evidence>
<keyword evidence="4 5" id="KW-0732">Signal</keyword>
<dbReference type="PIRSF" id="PIRSF002741">
    <property type="entry name" value="MppA"/>
    <property type="match status" value="1"/>
</dbReference>
<dbReference type="PANTHER" id="PTHR30290:SF9">
    <property type="entry name" value="OLIGOPEPTIDE-BINDING PROTEIN APPA"/>
    <property type="match status" value="1"/>
</dbReference>
<evidence type="ECO:0000256" key="1">
    <source>
        <dbReference type="ARBA" id="ARBA00004418"/>
    </source>
</evidence>
<accession>A0ABT0H2C9</accession>
<organism evidence="7 8">
    <name type="scientific">Roseibium sediminicola</name>
    <dbReference type="NCBI Taxonomy" id="2933272"/>
    <lineage>
        <taxon>Bacteria</taxon>
        <taxon>Pseudomonadati</taxon>
        <taxon>Pseudomonadota</taxon>
        <taxon>Alphaproteobacteria</taxon>
        <taxon>Hyphomicrobiales</taxon>
        <taxon>Stappiaceae</taxon>
        <taxon>Roseibium</taxon>
    </lineage>
</organism>
<dbReference type="PROSITE" id="PS01040">
    <property type="entry name" value="SBP_BACTERIAL_5"/>
    <property type="match status" value="1"/>
</dbReference>
<dbReference type="SUPFAM" id="SSF53850">
    <property type="entry name" value="Periplasmic binding protein-like II"/>
    <property type="match status" value="1"/>
</dbReference>
<evidence type="ECO:0000256" key="5">
    <source>
        <dbReference type="SAM" id="SignalP"/>
    </source>
</evidence>
<keyword evidence="3" id="KW-0813">Transport</keyword>
<protein>
    <submittedName>
        <fullName evidence="7">ABC transporter substrate-binding protein</fullName>
    </submittedName>
</protein>
<dbReference type="PANTHER" id="PTHR30290">
    <property type="entry name" value="PERIPLASMIC BINDING COMPONENT OF ABC TRANSPORTER"/>
    <property type="match status" value="1"/>
</dbReference>
<dbReference type="EMBL" id="JALNMJ010000033">
    <property type="protein sequence ID" value="MCK7615848.1"/>
    <property type="molecule type" value="Genomic_DNA"/>
</dbReference>
<dbReference type="Pfam" id="PF00496">
    <property type="entry name" value="SBP_bac_5"/>
    <property type="match status" value="1"/>
</dbReference>
<gene>
    <name evidence="7" type="ORF">M0H32_27135</name>
</gene>
<comment type="similarity">
    <text evidence="2">Belongs to the bacterial solute-binding protein 5 family.</text>
</comment>
<dbReference type="RefSeq" id="WP_248159699.1">
    <property type="nucleotide sequence ID" value="NZ_JALNMJ010000033.1"/>
</dbReference>
<dbReference type="InterPro" id="IPR023765">
    <property type="entry name" value="SBP_5_CS"/>
</dbReference>
<dbReference type="Proteomes" id="UP001431221">
    <property type="component" value="Unassembled WGS sequence"/>
</dbReference>
<evidence type="ECO:0000313" key="8">
    <source>
        <dbReference type="Proteomes" id="UP001431221"/>
    </source>
</evidence>
<feature type="signal peptide" evidence="5">
    <location>
        <begin position="1"/>
        <end position="18"/>
    </location>
</feature>
<comment type="subcellular location">
    <subcellularLocation>
        <location evidence="1">Periplasm</location>
    </subcellularLocation>
</comment>
<feature type="domain" description="Solute-binding protein family 5" evidence="6">
    <location>
        <begin position="74"/>
        <end position="445"/>
    </location>
</feature>
<feature type="chain" id="PRO_5046466880" evidence="5">
    <location>
        <begin position="19"/>
        <end position="532"/>
    </location>
</feature>
<dbReference type="InterPro" id="IPR030678">
    <property type="entry name" value="Peptide/Ni-bd"/>
</dbReference>
<sequence>MKAAALAAVLALSTSLTAFPYQSAEAVERGGTLNFARYDGSKLVDPIYADRNPDIWMVGSLFSTLLETDPDSGELVGGLAESYEVAADGKTITLQLRDGLKFSDGSALTGEDVVFSLGRARNPDLGPWSGLLSAISDVTADGRAITITLDNPDPALLSMLATFNTAIVSKAAFDAASGETDQEKSAAIFAAGSPGVGSGPFFLSGFEQGSTMAFSANPHYWKEGEDGKPLPYIDGVNFEVIPDDATRVLKLSAGEVDIAEFIPFSRVKELDADPAINMYLFPSTRIIYSPINTRETRADGSPNPLADKRVRQALNYATHKDALIQLILQGAGKPMSSPVMSSATRLAVDMSPLYGFDLEKAKALIEEAGLEPGTEITLTTLAGSADDATIFAALQQMWQPLGINLVAEQVDGATRGAKNRSGEFDIHTYGWVDDVNDPSQVTGWLGYYPTRKAVGTGWNNAEFNALYEASSTEMDPEKRADQYRQMQEIYAEAAPLLFMYETPFAVAVSGKVDGYIQTPLGNNIFENVSLER</sequence>
<evidence type="ECO:0000256" key="2">
    <source>
        <dbReference type="ARBA" id="ARBA00005695"/>
    </source>
</evidence>
<dbReference type="CDD" id="cd00995">
    <property type="entry name" value="PBP2_NikA_DppA_OppA_like"/>
    <property type="match status" value="1"/>
</dbReference>
<evidence type="ECO:0000256" key="4">
    <source>
        <dbReference type="ARBA" id="ARBA00022729"/>
    </source>
</evidence>
<dbReference type="InterPro" id="IPR000914">
    <property type="entry name" value="SBP_5_dom"/>
</dbReference>
<evidence type="ECO:0000313" key="7">
    <source>
        <dbReference type="EMBL" id="MCK7615848.1"/>
    </source>
</evidence>
<dbReference type="Gene3D" id="3.40.190.10">
    <property type="entry name" value="Periplasmic binding protein-like II"/>
    <property type="match status" value="1"/>
</dbReference>
<keyword evidence="8" id="KW-1185">Reference proteome</keyword>
<reference evidence="7" key="1">
    <citation type="submission" date="2022-04" db="EMBL/GenBank/DDBJ databases">
        <title>Roseibium sp. CAU 1639 isolated from mud.</title>
        <authorList>
            <person name="Kim W."/>
        </authorList>
    </citation>
    <scope>NUCLEOTIDE SEQUENCE</scope>
    <source>
        <strain evidence="7">CAU 1639</strain>
    </source>
</reference>
<dbReference type="InterPro" id="IPR039424">
    <property type="entry name" value="SBP_5"/>
</dbReference>
<name>A0ABT0H2C9_9HYPH</name>
<dbReference type="Gene3D" id="3.10.105.10">
    <property type="entry name" value="Dipeptide-binding Protein, Domain 3"/>
    <property type="match status" value="1"/>
</dbReference>
<comment type="caution">
    <text evidence="7">The sequence shown here is derived from an EMBL/GenBank/DDBJ whole genome shotgun (WGS) entry which is preliminary data.</text>
</comment>
<evidence type="ECO:0000256" key="3">
    <source>
        <dbReference type="ARBA" id="ARBA00022448"/>
    </source>
</evidence>